<dbReference type="PANTHER" id="PTHR39638:SF2">
    <property type="entry name" value="YCF35"/>
    <property type="match status" value="1"/>
</dbReference>
<proteinExistence type="inferred from homology"/>
<dbReference type="AlphaFoldDB" id="A0A1G4NW51"/>
<dbReference type="GO" id="GO:0009536">
    <property type="term" value="C:plastid"/>
    <property type="evidence" value="ECO:0007669"/>
    <property type="project" value="UniProtKB-SubCell"/>
</dbReference>
<sequence>MSHLSKIKTRITNYETLVKVLDKLQIDHTICSKGKYCKPSFSLQEKAGSTPNNSSTIFVWDGTSYQIIADSSDWEGKHMLEAMVDKVYQTYAYQTVLDEGHKQGFKSVGNYSNNDGSLRIVLERWSN</sequence>
<geneLocation type="chloroplast" evidence="5"/>
<reference evidence="5" key="2">
    <citation type="submission" date="2016-10" db="EMBL/GenBank/DDBJ databases">
        <authorList>
            <person name="de Groot N.N."/>
        </authorList>
    </citation>
    <scope>NUCLEOTIDE SEQUENCE</scope>
    <source>
        <strain evidence="5">H.1444</strain>
    </source>
</reference>
<gene>
    <name evidence="5" type="primary">ycf35</name>
    <name evidence="5" type="ORF">H1444_14</name>
</gene>
<comment type="subcellular location">
    <subcellularLocation>
        <location evidence="1">Plastid</location>
    </subcellularLocation>
</comment>
<dbReference type="Pfam" id="PF06868">
    <property type="entry name" value="DUF1257"/>
    <property type="match status" value="1"/>
</dbReference>
<protein>
    <recommendedName>
        <fullName evidence="3">Uncharacterized protein ycf35</fullName>
    </recommendedName>
</protein>
<evidence type="ECO:0000313" key="5">
    <source>
        <dbReference type="EMBL" id="SCW22890.1"/>
    </source>
</evidence>
<organism evidence="5">
    <name type="scientific">Nemalion sp. H.1444</name>
    <dbReference type="NCBI Taxonomy" id="1907586"/>
    <lineage>
        <taxon>Eukaryota</taxon>
        <taxon>Rhodophyta</taxon>
        <taxon>Florideophyceae</taxon>
        <taxon>Nemaliophycidae</taxon>
        <taxon>Nemaliales</taxon>
        <taxon>Nemaliaceae</taxon>
        <taxon>Nemalion</taxon>
    </lineage>
</organism>
<dbReference type="PANTHER" id="PTHR39638">
    <property type="entry name" value="YCF35"/>
    <property type="match status" value="1"/>
</dbReference>
<evidence type="ECO:0000256" key="4">
    <source>
        <dbReference type="ARBA" id="ARBA00022640"/>
    </source>
</evidence>
<name>A0A1G4NW51_9FLOR</name>
<comment type="similarity">
    <text evidence="2">Belongs to the ycf35 family.</text>
</comment>
<evidence type="ECO:0000256" key="1">
    <source>
        <dbReference type="ARBA" id="ARBA00004474"/>
    </source>
</evidence>
<accession>A0A1G4NW51</accession>
<evidence type="ECO:0000256" key="3">
    <source>
        <dbReference type="ARBA" id="ARBA00021585"/>
    </source>
</evidence>
<dbReference type="EMBL" id="LT622871">
    <property type="protein sequence ID" value="SCW22890.1"/>
    <property type="molecule type" value="Genomic_DNA"/>
</dbReference>
<evidence type="ECO:0000256" key="2">
    <source>
        <dbReference type="ARBA" id="ARBA00009068"/>
    </source>
</evidence>
<keyword evidence="5" id="KW-0150">Chloroplast</keyword>
<reference evidence="5" key="1">
    <citation type="submission" date="2016-10" db="EMBL/GenBank/DDBJ databases">
        <title>Chloroplast genomes as a tool to resolve red algal phylogenies: a case study in the Nemaliales.</title>
        <authorList>
            <person name="Costa J.F."/>
            <person name="Lin S.M."/>
            <person name="Macaya E.C."/>
            <person name="Fernandez-Garcia C."/>
            <person name="Verbruggen H."/>
        </authorList>
    </citation>
    <scope>NUCLEOTIDE SEQUENCE</scope>
    <source>
        <strain evidence="5">H.1444</strain>
    </source>
</reference>
<dbReference type="InterPro" id="IPR009666">
    <property type="entry name" value="Uncharacterised_Ycf35"/>
</dbReference>
<keyword evidence="4 5" id="KW-0934">Plastid</keyword>